<gene>
    <name evidence="1" type="ORF">GA0061094_3612</name>
</gene>
<dbReference type="EMBL" id="FMAU01000005">
    <property type="protein sequence ID" value="SCC27634.1"/>
    <property type="molecule type" value="Genomic_DNA"/>
</dbReference>
<name>A0A1C4D879_9BACI</name>
<sequence length="41" mass="4893">MSLLYVKAREMMEFDAKVQQSQNTNIRLFRKPKPAPVQRNK</sequence>
<accession>A0A1C4D879</accession>
<reference evidence="2" key="1">
    <citation type="submission" date="2016-08" db="EMBL/GenBank/DDBJ databases">
        <authorList>
            <person name="Varghese N."/>
            <person name="Submissions Spin"/>
        </authorList>
    </citation>
    <scope>NUCLEOTIDE SEQUENCE [LARGE SCALE GENOMIC DNA]</scope>
    <source>
        <strain evidence="2">SGD-1123</strain>
    </source>
</reference>
<organism evidence="1 2">
    <name type="scientific">[Bacillus] enclensis</name>
    <dbReference type="NCBI Taxonomy" id="1402860"/>
    <lineage>
        <taxon>Bacteria</taxon>
        <taxon>Bacillati</taxon>
        <taxon>Bacillota</taxon>
        <taxon>Bacilli</taxon>
        <taxon>Bacillales</taxon>
        <taxon>Bacillaceae</taxon>
        <taxon>Rossellomorea</taxon>
    </lineage>
</organism>
<dbReference type="RefSeq" id="WP_269751569.1">
    <property type="nucleotide sequence ID" value="NZ_FMAU01000005.1"/>
</dbReference>
<proteinExistence type="predicted"/>
<dbReference type="AlphaFoldDB" id="A0A1C4D879"/>
<protein>
    <submittedName>
        <fullName evidence="1">Uncharacterized protein</fullName>
    </submittedName>
</protein>
<dbReference type="Proteomes" id="UP000181997">
    <property type="component" value="Unassembled WGS sequence"/>
</dbReference>
<evidence type="ECO:0000313" key="2">
    <source>
        <dbReference type="Proteomes" id="UP000181997"/>
    </source>
</evidence>
<evidence type="ECO:0000313" key="1">
    <source>
        <dbReference type="EMBL" id="SCC27634.1"/>
    </source>
</evidence>
<keyword evidence="2" id="KW-1185">Reference proteome</keyword>